<protein>
    <submittedName>
        <fullName evidence="8">General substrate transporter</fullName>
    </submittedName>
</protein>
<keyword evidence="4 6" id="KW-1133">Transmembrane helix</keyword>
<dbReference type="PANTHER" id="PTHR48022">
    <property type="entry name" value="PLASTIDIC GLUCOSE TRANSPORTER 4"/>
    <property type="match status" value="1"/>
</dbReference>
<evidence type="ECO:0000313" key="8">
    <source>
        <dbReference type="EMBL" id="KAJ7758265.1"/>
    </source>
</evidence>
<comment type="similarity">
    <text evidence="2">Belongs to the major facilitator superfamily. Sugar transporter (TC 2.A.1.1) family.</text>
</comment>
<dbReference type="Gene3D" id="1.20.1250.20">
    <property type="entry name" value="MFS general substrate transporter like domains"/>
    <property type="match status" value="1"/>
</dbReference>
<dbReference type="EMBL" id="JARKIB010000042">
    <property type="protein sequence ID" value="KAJ7758265.1"/>
    <property type="molecule type" value="Genomic_DNA"/>
</dbReference>
<accession>A0AAD7J6L2</accession>
<dbReference type="InterPro" id="IPR020846">
    <property type="entry name" value="MFS_dom"/>
</dbReference>
<dbReference type="InterPro" id="IPR036259">
    <property type="entry name" value="MFS_trans_sf"/>
</dbReference>
<comment type="caution">
    <text evidence="8">The sequence shown here is derived from an EMBL/GenBank/DDBJ whole genome shotgun (WGS) entry which is preliminary data.</text>
</comment>
<evidence type="ECO:0000256" key="2">
    <source>
        <dbReference type="ARBA" id="ARBA00010992"/>
    </source>
</evidence>
<keyword evidence="5 6" id="KW-0472">Membrane</keyword>
<feature type="domain" description="Major facilitator superfamily (MFS) profile" evidence="7">
    <location>
        <begin position="1"/>
        <end position="164"/>
    </location>
</feature>
<evidence type="ECO:0000256" key="3">
    <source>
        <dbReference type="ARBA" id="ARBA00022692"/>
    </source>
</evidence>
<evidence type="ECO:0000256" key="4">
    <source>
        <dbReference type="ARBA" id="ARBA00022989"/>
    </source>
</evidence>
<feature type="transmembrane region" description="Helical" evidence="6">
    <location>
        <begin position="146"/>
        <end position="163"/>
    </location>
</feature>
<dbReference type="Proteomes" id="UP001215598">
    <property type="component" value="Unassembled WGS sequence"/>
</dbReference>
<dbReference type="Pfam" id="PF00083">
    <property type="entry name" value="Sugar_tr"/>
    <property type="match status" value="1"/>
</dbReference>
<proteinExistence type="inferred from homology"/>
<dbReference type="InterPro" id="IPR050360">
    <property type="entry name" value="MFS_Sugar_Transporters"/>
</dbReference>
<dbReference type="SUPFAM" id="SSF103473">
    <property type="entry name" value="MFS general substrate transporter"/>
    <property type="match status" value="1"/>
</dbReference>
<dbReference type="InterPro" id="IPR005828">
    <property type="entry name" value="MFS_sugar_transport-like"/>
</dbReference>
<dbReference type="PROSITE" id="PS50850">
    <property type="entry name" value="MFS"/>
    <property type="match status" value="1"/>
</dbReference>
<keyword evidence="9" id="KW-1185">Reference proteome</keyword>
<dbReference type="PANTHER" id="PTHR48022:SF2">
    <property type="entry name" value="PLASTIDIC GLUCOSE TRANSPORTER 4"/>
    <property type="match status" value="1"/>
</dbReference>
<reference evidence="8" key="1">
    <citation type="submission" date="2023-03" db="EMBL/GenBank/DDBJ databases">
        <title>Massive genome expansion in bonnet fungi (Mycena s.s.) driven by repeated elements and novel gene families across ecological guilds.</title>
        <authorList>
            <consortium name="Lawrence Berkeley National Laboratory"/>
            <person name="Harder C.B."/>
            <person name="Miyauchi S."/>
            <person name="Viragh M."/>
            <person name="Kuo A."/>
            <person name="Thoen E."/>
            <person name="Andreopoulos B."/>
            <person name="Lu D."/>
            <person name="Skrede I."/>
            <person name="Drula E."/>
            <person name="Henrissat B."/>
            <person name="Morin E."/>
            <person name="Kohler A."/>
            <person name="Barry K."/>
            <person name="LaButti K."/>
            <person name="Morin E."/>
            <person name="Salamov A."/>
            <person name="Lipzen A."/>
            <person name="Mereny Z."/>
            <person name="Hegedus B."/>
            <person name="Baldrian P."/>
            <person name="Stursova M."/>
            <person name="Weitz H."/>
            <person name="Taylor A."/>
            <person name="Grigoriev I.V."/>
            <person name="Nagy L.G."/>
            <person name="Martin F."/>
            <person name="Kauserud H."/>
        </authorList>
    </citation>
    <scope>NUCLEOTIDE SEQUENCE</scope>
    <source>
        <strain evidence="8">CBHHK182m</strain>
    </source>
</reference>
<evidence type="ECO:0000256" key="6">
    <source>
        <dbReference type="SAM" id="Phobius"/>
    </source>
</evidence>
<feature type="transmembrane region" description="Helical" evidence="6">
    <location>
        <begin position="114"/>
        <end position="134"/>
    </location>
</feature>
<name>A0AAD7J6L2_9AGAR</name>
<comment type="subcellular location">
    <subcellularLocation>
        <location evidence="1">Membrane</location>
        <topology evidence="1">Multi-pass membrane protein</topology>
    </subcellularLocation>
</comment>
<evidence type="ECO:0000259" key="7">
    <source>
        <dbReference type="PROSITE" id="PS50850"/>
    </source>
</evidence>
<gene>
    <name evidence="8" type="ORF">B0H16DRAFT_1313926</name>
</gene>
<dbReference type="GO" id="GO:0016020">
    <property type="term" value="C:membrane"/>
    <property type="evidence" value="ECO:0007669"/>
    <property type="project" value="UniProtKB-SubCell"/>
</dbReference>
<evidence type="ECO:0000256" key="1">
    <source>
        <dbReference type="ARBA" id="ARBA00004141"/>
    </source>
</evidence>
<dbReference type="GO" id="GO:0005351">
    <property type="term" value="F:carbohydrate:proton symporter activity"/>
    <property type="evidence" value="ECO:0007669"/>
    <property type="project" value="TreeGrafter"/>
</dbReference>
<dbReference type="AlphaFoldDB" id="A0AAD7J6L2"/>
<evidence type="ECO:0000256" key="5">
    <source>
        <dbReference type="ARBA" id="ARBA00023136"/>
    </source>
</evidence>
<organism evidence="8 9">
    <name type="scientific">Mycena metata</name>
    <dbReference type="NCBI Taxonomy" id="1033252"/>
    <lineage>
        <taxon>Eukaryota</taxon>
        <taxon>Fungi</taxon>
        <taxon>Dikarya</taxon>
        <taxon>Basidiomycota</taxon>
        <taxon>Agaricomycotina</taxon>
        <taxon>Agaricomycetes</taxon>
        <taxon>Agaricomycetidae</taxon>
        <taxon>Agaricales</taxon>
        <taxon>Marasmiineae</taxon>
        <taxon>Mycenaceae</taxon>
        <taxon>Mycena</taxon>
    </lineage>
</organism>
<sequence length="164" mass="17493">MSNLQAINAAPRAELAGPAGLRGPNRSTGYEQGACSQVLVMDAFVSNPKFSRIANDSSFKGWSVLTLSLGGWAGALSNGYLCDTISRRWTLVGPLICCLGTALTTGAQNAAWMFVGRFFIGWAVGSLSAVVPLYNSEISLPELRGTIVSIQQLAITAGIYIWFW</sequence>
<keyword evidence="3 6" id="KW-0812">Transmembrane</keyword>
<evidence type="ECO:0000313" key="9">
    <source>
        <dbReference type="Proteomes" id="UP001215598"/>
    </source>
</evidence>